<sequence length="91" mass="10109">MEESERVPEPLIPPAGVLEVLSLTDGLSKMSNSDPSDQSQRNLLDPKDVHYEEIMSIQLMDKVLVDGFRKTADIADATLKKVYQAVGFSCR</sequence>
<dbReference type="Gene3D" id="1.10.240.10">
    <property type="entry name" value="Tyrosyl-Transfer RNA Synthetase"/>
    <property type="match status" value="1"/>
</dbReference>
<keyword evidence="2" id="KW-1185">Reference proteome</keyword>
<dbReference type="Gramene" id="RZC81724">
    <property type="protein sequence ID" value="RZC81724"/>
    <property type="gene ID" value="C5167_044292"/>
</dbReference>
<protein>
    <submittedName>
        <fullName evidence="1">Uncharacterized protein</fullName>
    </submittedName>
</protein>
<dbReference type="GO" id="GO:0005739">
    <property type="term" value="C:mitochondrion"/>
    <property type="evidence" value="ECO:0007669"/>
    <property type="project" value="TreeGrafter"/>
</dbReference>
<dbReference type="PANTHER" id="PTHR43766:SF1">
    <property type="entry name" value="TRYPTOPHAN--TRNA LIGASE, MITOCHONDRIAL"/>
    <property type="match status" value="1"/>
</dbReference>
<dbReference type="GO" id="GO:0006436">
    <property type="term" value="P:tryptophanyl-tRNA aminoacylation"/>
    <property type="evidence" value="ECO:0007669"/>
    <property type="project" value="TreeGrafter"/>
</dbReference>
<organism evidence="1 2">
    <name type="scientific">Papaver somniferum</name>
    <name type="common">Opium poppy</name>
    <dbReference type="NCBI Taxonomy" id="3469"/>
    <lineage>
        <taxon>Eukaryota</taxon>
        <taxon>Viridiplantae</taxon>
        <taxon>Streptophyta</taxon>
        <taxon>Embryophyta</taxon>
        <taxon>Tracheophyta</taxon>
        <taxon>Spermatophyta</taxon>
        <taxon>Magnoliopsida</taxon>
        <taxon>Ranunculales</taxon>
        <taxon>Papaveraceae</taxon>
        <taxon>Papaveroideae</taxon>
        <taxon>Papaver</taxon>
    </lineage>
</organism>
<dbReference type="EMBL" id="CM010724">
    <property type="protein sequence ID" value="RZC81724.1"/>
    <property type="molecule type" value="Genomic_DNA"/>
</dbReference>
<dbReference type="GO" id="GO:0009507">
    <property type="term" value="C:chloroplast"/>
    <property type="evidence" value="ECO:0007669"/>
    <property type="project" value="TreeGrafter"/>
</dbReference>
<dbReference type="GO" id="GO:0004830">
    <property type="term" value="F:tryptophan-tRNA ligase activity"/>
    <property type="evidence" value="ECO:0007669"/>
    <property type="project" value="TreeGrafter"/>
</dbReference>
<dbReference type="InterPro" id="IPR050203">
    <property type="entry name" value="Trp-tRNA_synthetase"/>
</dbReference>
<evidence type="ECO:0000313" key="2">
    <source>
        <dbReference type="Proteomes" id="UP000316621"/>
    </source>
</evidence>
<accession>A0A4Y7L860</accession>
<dbReference type="AlphaFoldDB" id="A0A4Y7L860"/>
<gene>
    <name evidence="1" type="ORF">C5167_044292</name>
</gene>
<reference evidence="1 2" key="1">
    <citation type="journal article" date="2018" name="Science">
        <title>The opium poppy genome and morphinan production.</title>
        <authorList>
            <person name="Guo L."/>
            <person name="Winzer T."/>
            <person name="Yang X."/>
            <person name="Li Y."/>
            <person name="Ning Z."/>
            <person name="He Z."/>
            <person name="Teodor R."/>
            <person name="Lu Y."/>
            <person name="Bowser T.A."/>
            <person name="Graham I.A."/>
            <person name="Ye K."/>
        </authorList>
    </citation>
    <scope>NUCLEOTIDE SEQUENCE [LARGE SCALE GENOMIC DNA]</scope>
    <source>
        <strain evidence="2">cv. HN1</strain>
        <tissue evidence="1">Leaves</tissue>
    </source>
</reference>
<proteinExistence type="predicted"/>
<dbReference type="Proteomes" id="UP000316621">
    <property type="component" value="Chromosome 10"/>
</dbReference>
<dbReference type="SUPFAM" id="SSF52374">
    <property type="entry name" value="Nucleotidylyl transferase"/>
    <property type="match status" value="1"/>
</dbReference>
<dbReference type="Gene3D" id="3.40.50.620">
    <property type="entry name" value="HUPs"/>
    <property type="match status" value="1"/>
</dbReference>
<evidence type="ECO:0000313" key="1">
    <source>
        <dbReference type="EMBL" id="RZC81724.1"/>
    </source>
</evidence>
<dbReference type="InterPro" id="IPR014729">
    <property type="entry name" value="Rossmann-like_a/b/a_fold"/>
</dbReference>
<name>A0A4Y7L860_PAPSO</name>
<dbReference type="STRING" id="3469.A0A4Y7L860"/>
<dbReference type="PANTHER" id="PTHR43766">
    <property type="entry name" value="TRYPTOPHAN--TRNA LIGASE, MITOCHONDRIAL"/>
    <property type="match status" value="1"/>
</dbReference>